<feature type="domain" description="FAD-binding" evidence="4">
    <location>
        <begin position="7"/>
        <end position="355"/>
    </location>
</feature>
<dbReference type="PANTHER" id="PTHR43004">
    <property type="entry name" value="TRK SYSTEM POTASSIUM UPTAKE PROTEIN"/>
    <property type="match status" value="1"/>
</dbReference>
<dbReference type="Proteomes" id="UP001589693">
    <property type="component" value="Unassembled WGS sequence"/>
</dbReference>
<dbReference type="Gene3D" id="3.40.30.120">
    <property type="match status" value="1"/>
</dbReference>
<dbReference type="Pfam" id="PF21274">
    <property type="entry name" value="Rng_hyd_C"/>
    <property type="match status" value="1"/>
</dbReference>
<accession>A0ABV5ZSF4</accession>
<sequence length="522" mass="56805">MRVPLTDTDVIIVGAGPTGLMLAAELRLAGVRPLVLERQPRLRETPKANGLGGQVLELLRYRGLLDRLEAACTGPTHPAPRYPFGDVHVDFSSLEQPPLRGLTLPQPELERLLDEHARELGAEVRRGQEVVGVGQGDTGVTADVRGPDGPYRVSARYLVGCDGPRSRVRDLTGIPFPGTTYPEVNRLGQVTVPDSVTRLDNGDLDIPGQGRVRAGSFTRTDNGLFGCGWLTPDVLMVSTTEDESTEVDDDAPMTLAELQASIRRVLGADFPLGEPVRLSRYQFQARQARRYRDGRIMLAGDAAHLFPATGVGLNAGMLDAVNLAWKLAADIHGWAPDDLLETYHEERHLAGARTMLHTQAQVALRRGDDAAAQALREVFLELLVDEQPLRRIGALIAGADIRYPLPNPNHHALTGTFAPDLTLHTDQGTTSVAELLRSARPVLLDLADRPDLREVARDWRHRVDIHTATTDHRPADAVLIRPDAHIAWAATVDEPADTAALALRDALSGWFGAPLKTTVPIP</sequence>
<protein>
    <submittedName>
        <fullName evidence="5">FAD-dependent monooxygenase</fullName>
    </submittedName>
</protein>
<evidence type="ECO:0000259" key="4">
    <source>
        <dbReference type="Pfam" id="PF01494"/>
    </source>
</evidence>
<reference evidence="5 6" key="1">
    <citation type="submission" date="2024-09" db="EMBL/GenBank/DDBJ databases">
        <authorList>
            <person name="Sun Q."/>
            <person name="Mori K."/>
        </authorList>
    </citation>
    <scope>NUCLEOTIDE SEQUENCE [LARGE SCALE GENOMIC DNA]</scope>
    <source>
        <strain evidence="5 6">TBRC 7907</strain>
    </source>
</reference>
<dbReference type="Pfam" id="PF01494">
    <property type="entry name" value="FAD_binding_3"/>
    <property type="match status" value="1"/>
</dbReference>
<name>A0ABV5ZSF4_9PSEU</name>
<keyword evidence="2" id="KW-0285">Flavoprotein</keyword>
<dbReference type="Gene3D" id="3.30.70.2450">
    <property type="match status" value="1"/>
</dbReference>
<keyword evidence="5" id="KW-0560">Oxidoreductase</keyword>
<evidence type="ECO:0000256" key="3">
    <source>
        <dbReference type="ARBA" id="ARBA00022827"/>
    </source>
</evidence>
<gene>
    <name evidence="5" type="ORF">ACFFQA_04280</name>
</gene>
<comment type="caution">
    <text evidence="5">The sequence shown here is derived from an EMBL/GenBank/DDBJ whole genome shotgun (WGS) entry which is preliminary data.</text>
</comment>
<dbReference type="InterPro" id="IPR036188">
    <property type="entry name" value="FAD/NAD-bd_sf"/>
</dbReference>
<dbReference type="SUPFAM" id="SSF51905">
    <property type="entry name" value="FAD/NAD(P)-binding domain"/>
    <property type="match status" value="1"/>
</dbReference>
<dbReference type="RefSeq" id="WP_377850283.1">
    <property type="nucleotide sequence ID" value="NZ_JBHLZU010000003.1"/>
</dbReference>
<evidence type="ECO:0000313" key="5">
    <source>
        <dbReference type="EMBL" id="MFB9903148.1"/>
    </source>
</evidence>
<dbReference type="PRINTS" id="PR00420">
    <property type="entry name" value="RNGMNOXGNASE"/>
</dbReference>
<evidence type="ECO:0000256" key="1">
    <source>
        <dbReference type="ARBA" id="ARBA00001974"/>
    </source>
</evidence>
<evidence type="ECO:0000313" key="6">
    <source>
        <dbReference type="Proteomes" id="UP001589693"/>
    </source>
</evidence>
<dbReference type="EMBL" id="JBHLZU010000003">
    <property type="protein sequence ID" value="MFB9903148.1"/>
    <property type="molecule type" value="Genomic_DNA"/>
</dbReference>
<dbReference type="Gene3D" id="3.50.50.60">
    <property type="entry name" value="FAD/NAD(P)-binding domain"/>
    <property type="match status" value="1"/>
</dbReference>
<keyword evidence="6" id="KW-1185">Reference proteome</keyword>
<dbReference type="GO" id="GO:0004497">
    <property type="term" value="F:monooxygenase activity"/>
    <property type="evidence" value="ECO:0007669"/>
    <property type="project" value="UniProtKB-KW"/>
</dbReference>
<comment type="cofactor">
    <cofactor evidence="1">
        <name>FAD</name>
        <dbReference type="ChEBI" id="CHEBI:57692"/>
    </cofactor>
</comment>
<keyword evidence="5" id="KW-0503">Monooxygenase</keyword>
<evidence type="ECO:0000256" key="2">
    <source>
        <dbReference type="ARBA" id="ARBA00022630"/>
    </source>
</evidence>
<keyword evidence="3" id="KW-0274">FAD</keyword>
<organism evidence="5 6">
    <name type="scientific">Allokutzneria oryzae</name>
    <dbReference type="NCBI Taxonomy" id="1378989"/>
    <lineage>
        <taxon>Bacteria</taxon>
        <taxon>Bacillati</taxon>
        <taxon>Actinomycetota</taxon>
        <taxon>Actinomycetes</taxon>
        <taxon>Pseudonocardiales</taxon>
        <taxon>Pseudonocardiaceae</taxon>
        <taxon>Allokutzneria</taxon>
    </lineage>
</organism>
<proteinExistence type="predicted"/>
<dbReference type="PANTHER" id="PTHR43004:SF19">
    <property type="entry name" value="BINDING MONOOXYGENASE, PUTATIVE (JCVI)-RELATED"/>
    <property type="match status" value="1"/>
</dbReference>
<dbReference type="InterPro" id="IPR002938">
    <property type="entry name" value="FAD-bd"/>
</dbReference>
<dbReference type="InterPro" id="IPR050641">
    <property type="entry name" value="RIFMO-like"/>
</dbReference>